<organism evidence="7 8">
    <name type="scientific">Streptoalloteichus hindustanus</name>
    <dbReference type="NCBI Taxonomy" id="2017"/>
    <lineage>
        <taxon>Bacteria</taxon>
        <taxon>Bacillati</taxon>
        <taxon>Actinomycetota</taxon>
        <taxon>Actinomycetes</taxon>
        <taxon>Pseudonocardiales</taxon>
        <taxon>Pseudonocardiaceae</taxon>
        <taxon>Streptoalloteichus</taxon>
    </lineage>
</organism>
<feature type="domain" description="D-isomer specific 2-hydroxyacid dehydrogenase NAD-binding" evidence="6">
    <location>
        <begin position="97"/>
        <end position="275"/>
    </location>
</feature>
<dbReference type="PANTHER" id="PTHR10996:SF178">
    <property type="entry name" value="2-HYDROXYACID DEHYDROGENASE YGL185C-RELATED"/>
    <property type="match status" value="1"/>
</dbReference>
<gene>
    <name evidence="7" type="ORF">SAMN05444320_101929</name>
</gene>
<keyword evidence="8" id="KW-1185">Reference proteome</keyword>
<proteinExistence type="inferred from homology"/>
<dbReference type="OrthoDB" id="9793626at2"/>
<accession>A0A1M4VXM2</accession>
<evidence type="ECO:0000256" key="4">
    <source>
        <dbReference type="RuleBase" id="RU003719"/>
    </source>
</evidence>
<evidence type="ECO:0000259" key="5">
    <source>
        <dbReference type="Pfam" id="PF00389"/>
    </source>
</evidence>
<protein>
    <submittedName>
        <fullName evidence="7">Lactate dehydrogenase</fullName>
    </submittedName>
</protein>
<dbReference type="EMBL" id="FQVN01000001">
    <property type="protein sequence ID" value="SHE73771.1"/>
    <property type="molecule type" value="Genomic_DNA"/>
</dbReference>
<dbReference type="GO" id="GO:0005829">
    <property type="term" value="C:cytosol"/>
    <property type="evidence" value="ECO:0007669"/>
    <property type="project" value="TreeGrafter"/>
</dbReference>
<evidence type="ECO:0000256" key="2">
    <source>
        <dbReference type="ARBA" id="ARBA00023002"/>
    </source>
</evidence>
<reference evidence="7 8" key="1">
    <citation type="submission" date="2016-11" db="EMBL/GenBank/DDBJ databases">
        <authorList>
            <person name="Jaros S."/>
            <person name="Januszkiewicz K."/>
            <person name="Wedrychowicz H."/>
        </authorList>
    </citation>
    <scope>NUCLEOTIDE SEQUENCE [LARGE SCALE GENOMIC DNA]</scope>
    <source>
        <strain evidence="7 8">DSM 44523</strain>
    </source>
</reference>
<dbReference type="Pfam" id="PF00389">
    <property type="entry name" value="2-Hacid_dh"/>
    <property type="match status" value="1"/>
</dbReference>
<dbReference type="SUPFAM" id="SSF51735">
    <property type="entry name" value="NAD(P)-binding Rossmann-fold domains"/>
    <property type="match status" value="1"/>
</dbReference>
<dbReference type="InterPro" id="IPR029753">
    <property type="entry name" value="D-isomer_DH_CS"/>
</dbReference>
<dbReference type="CDD" id="cd05301">
    <property type="entry name" value="GDH"/>
    <property type="match status" value="1"/>
</dbReference>
<dbReference type="InterPro" id="IPR036291">
    <property type="entry name" value="NAD(P)-bd_dom_sf"/>
</dbReference>
<feature type="domain" description="D-isomer specific 2-hydroxyacid dehydrogenase catalytic" evidence="5">
    <location>
        <begin position="14"/>
        <end position="306"/>
    </location>
</feature>
<evidence type="ECO:0000313" key="8">
    <source>
        <dbReference type="Proteomes" id="UP000184501"/>
    </source>
</evidence>
<comment type="similarity">
    <text evidence="1 4">Belongs to the D-isomer specific 2-hydroxyacid dehydrogenase family.</text>
</comment>
<dbReference type="AlphaFoldDB" id="A0A1M4VXM2"/>
<evidence type="ECO:0000313" key="7">
    <source>
        <dbReference type="EMBL" id="SHE73771.1"/>
    </source>
</evidence>
<dbReference type="InterPro" id="IPR006140">
    <property type="entry name" value="D-isomer_DH_NAD-bd"/>
</dbReference>
<dbReference type="InterPro" id="IPR050223">
    <property type="entry name" value="D-isomer_2-hydroxyacid_DH"/>
</dbReference>
<dbReference type="Gene3D" id="3.40.50.720">
    <property type="entry name" value="NAD(P)-binding Rossmann-like Domain"/>
    <property type="match status" value="2"/>
</dbReference>
<keyword evidence="3" id="KW-0520">NAD</keyword>
<dbReference type="InterPro" id="IPR006139">
    <property type="entry name" value="D-isomer_2_OHA_DH_cat_dom"/>
</dbReference>
<dbReference type="Pfam" id="PF02826">
    <property type="entry name" value="2-Hacid_dh_C"/>
    <property type="match status" value="1"/>
</dbReference>
<dbReference type="GO" id="GO:0030267">
    <property type="term" value="F:glyoxylate reductase (NADPH) activity"/>
    <property type="evidence" value="ECO:0007669"/>
    <property type="project" value="TreeGrafter"/>
</dbReference>
<dbReference type="SUPFAM" id="SSF52283">
    <property type="entry name" value="Formate/glycerate dehydrogenase catalytic domain-like"/>
    <property type="match status" value="1"/>
</dbReference>
<evidence type="ECO:0000256" key="1">
    <source>
        <dbReference type="ARBA" id="ARBA00005854"/>
    </source>
</evidence>
<dbReference type="GO" id="GO:0016618">
    <property type="term" value="F:hydroxypyruvate reductase [NAD(P)H] activity"/>
    <property type="evidence" value="ECO:0007669"/>
    <property type="project" value="TreeGrafter"/>
</dbReference>
<dbReference type="GO" id="GO:0051287">
    <property type="term" value="F:NAD binding"/>
    <property type="evidence" value="ECO:0007669"/>
    <property type="project" value="InterPro"/>
</dbReference>
<evidence type="ECO:0000256" key="3">
    <source>
        <dbReference type="ARBA" id="ARBA00023027"/>
    </source>
</evidence>
<dbReference type="STRING" id="2017.SAMN05444320_101929"/>
<evidence type="ECO:0000259" key="6">
    <source>
        <dbReference type="Pfam" id="PF02826"/>
    </source>
</evidence>
<sequence length="308" mass="31974">MRRLSELDVPVVVHPDPDRPPTRAELLAGVSGAAGVIALLTERVDEELLVAAGDQLRVVANVAVGFDNVDVAAAGRRGVVVTNTPDVLDEATADLAFGLLLAVSRRVVEADRFLRSGAPWSWAPTLFTGLDVSAGATLGIVGLGRIGMAVARRARAFRMRVLATGRRAHGAEAAALGVQPSTLDELLERGDVVSLHCPLTPQTRHLIDERALARMKPTAILVNTARGPVVDEAALVAALRDGVIAGAGLDVFENEPEVHPGLLGLDNVVLVPHIGSAGLATRDAMGLLAIDNVAAVLAGRPPLTPVTG</sequence>
<keyword evidence="2 4" id="KW-0560">Oxidoreductase</keyword>
<dbReference type="PROSITE" id="PS00671">
    <property type="entry name" value="D_2_HYDROXYACID_DH_3"/>
    <property type="match status" value="1"/>
</dbReference>
<dbReference type="PANTHER" id="PTHR10996">
    <property type="entry name" value="2-HYDROXYACID DEHYDROGENASE-RELATED"/>
    <property type="match status" value="1"/>
</dbReference>
<name>A0A1M4VXM2_STRHI</name>
<dbReference type="FunFam" id="3.40.50.720:FF:000203">
    <property type="entry name" value="D-3-phosphoglycerate dehydrogenase (SerA)"/>
    <property type="match status" value="1"/>
</dbReference>
<dbReference type="Proteomes" id="UP000184501">
    <property type="component" value="Unassembled WGS sequence"/>
</dbReference>